<evidence type="ECO:0000256" key="1">
    <source>
        <dbReference type="ARBA" id="ARBA00000083"/>
    </source>
</evidence>
<evidence type="ECO:0000256" key="5">
    <source>
        <dbReference type="ARBA" id="ARBA00023027"/>
    </source>
</evidence>
<sequence length="517" mass="60256">MEVQPVQTETILLTGGLGFIGSHTCVELYKYITEKNLTQNVHYKIAILDNLSNCMPSVENKIRTILKESYPEVDEKEFFSFHNIDVLDLDALNKMFQSFADKRENVNFIIHFAGKKAVGESVKNPILYFENNVCGTLNLMKMVEKFQIKNFIFSSTATVYGETDNCDEDNLLNPLQSYAQTKTCCEFLMKAMCAAHPSVRMVCLRYFNPAGAHSSGLIGDSPSVYPNNLFPFLEQVVIGKRQIYLKSFFQSYKYVINYKIEKSYTFLVMTITPTMELVQETLFMLQIQLVPIFLPQIICLSLMIPRTLKPSTSVPVLVSVSQILLLLTLRLLADKSHTNSLKEEMVMLVNLLLKQKRLQKFQIGRLQRLQKIFAETPITLSKKILTEFYEIKYHIYIILVSKFALKNITFIQSFIHLKITIYPSKCIELMCNLHCNQNKFFIFLIMIVYIYLNTFIDQFQINNQLIINIKYQVNNKFLKQLKSSDDKLNYKTQLIFQFMIIEQYFSSKNYFQFQFQQ</sequence>
<dbReference type="KEGG" id="tet:TTHERM_00136080"/>
<keyword evidence="6" id="KW-0299">Galactose metabolism</keyword>
<dbReference type="InParanoid" id="I7MF73"/>
<dbReference type="GO" id="GO:0003978">
    <property type="term" value="F:UDP-glucose 4-epimerase activity"/>
    <property type="evidence" value="ECO:0007669"/>
    <property type="project" value="UniProtKB-EC"/>
</dbReference>
<comment type="cofactor">
    <cofactor evidence="2">
        <name>NAD(+)</name>
        <dbReference type="ChEBI" id="CHEBI:57540"/>
    </cofactor>
</comment>
<evidence type="ECO:0000256" key="6">
    <source>
        <dbReference type="ARBA" id="ARBA00023144"/>
    </source>
</evidence>
<evidence type="ECO:0000256" key="2">
    <source>
        <dbReference type="ARBA" id="ARBA00001911"/>
    </source>
</evidence>
<dbReference type="SUPFAM" id="SSF51735">
    <property type="entry name" value="NAD(P)-binding Rossmann-fold domains"/>
    <property type="match status" value="1"/>
</dbReference>
<evidence type="ECO:0000313" key="10">
    <source>
        <dbReference type="EMBL" id="EAR99444.2"/>
    </source>
</evidence>
<dbReference type="Proteomes" id="UP000009168">
    <property type="component" value="Unassembled WGS sequence"/>
</dbReference>
<evidence type="ECO:0000313" key="11">
    <source>
        <dbReference type="Proteomes" id="UP000009168"/>
    </source>
</evidence>
<dbReference type="eggNOG" id="KOG1371">
    <property type="taxonomic scope" value="Eukaryota"/>
</dbReference>
<organism evidence="10 11">
    <name type="scientific">Tetrahymena thermophila (strain SB210)</name>
    <dbReference type="NCBI Taxonomy" id="312017"/>
    <lineage>
        <taxon>Eukaryota</taxon>
        <taxon>Sar</taxon>
        <taxon>Alveolata</taxon>
        <taxon>Ciliophora</taxon>
        <taxon>Intramacronucleata</taxon>
        <taxon>Oligohymenophorea</taxon>
        <taxon>Hymenostomatida</taxon>
        <taxon>Tetrahymenina</taxon>
        <taxon>Tetrahymenidae</taxon>
        <taxon>Tetrahymena</taxon>
    </lineage>
</organism>
<keyword evidence="7" id="KW-0413">Isomerase</keyword>
<evidence type="ECO:0000256" key="4">
    <source>
        <dbReference type="ARBA" id="ARBA00013189"/>
    </source>
</evidence>
<dbReference type="Gene3D" id="3.40.50.720">
    <property type="entry name" value="NAD(P)-binding Rossmann-like Domain"/>
    <property type="match status" value="1"/>
</dbReference>
<dbReference type="EMBL" id="GG662639">
    <property type="protein sequence ID" value="EAR99444.2"/>
    <property type="molecule type" value="Genomic_DNA"/>
</dbReference>
<dbReference type="Pfam" id="PF01370">
    <property type="entry name" value="Epimerase"/>
    <property type="match status" value="1"/>
</dbReference>
<proteinExistence type="predicted"/>
<comment type="pathway">
    <text evidence="3">Carbohydrate metabolism; galactose metabolism.</text>
</comment>
<protein>
    <recommendedName>
        <fullName evidence="4">UDP-glucose 4-epimerase</fullName>
        <ecNumber evidence="4">5.1.3.2</ecNumber>
    </recommendedName>
</protein>
<accession>I7MF73</accession>
<dbReference type="InterPro" id="IPR036291">
    <property type="entry name" value="NAD(P)-bd_dom_sf"/>
</dbReference>
<keyword evidence="8" id="KW-1133">Transmembrane helix</keyword>
<gene>
    <name evidence="10" type="ORF">TTHERM_00136080</name>
</gene>
<dbReference type="PANTHER" id="PTHR43725">
    <property type="entry name" value="UDP-GLUCOSE 4-EPIMERASE"/>
    <property type="match status" value="1"/>
</dbReference>
<feature type="transmembrane region" description="Helical" evidence="8">
    <location>
        <begin position="440"/>
        <end position="456"/>
    </location>
</feature>
<reference evidence="11" key="1">
    <citation type="journal article" date="2006" name="PLoS Biol.">
        <title>Macronuclear genome sequence of the ciliate Tetrahymena thermophila, a model eukaryote.</title>
        <authorList>
            <person name="Eisen J.A."/>
            <person name="Coyne R.S."/>
            <person name="Wu M."/>
            <person name="Wu D."/>
            <person name="Thiagarajan M."/>
            <person name="Wortman J.R."/>
            <person name="Badger J.H."/>
            <person name="Ren Q."/>
            <person name="Amedeo P."/>
            <person name="Jones K.M."/>
            <person name="Tallon L.J."/>
            <person name="Delcher A.L."/>
            <person name="Salzberg S.L."/>
            <person name="Silva J.C."/>
            <person name="Haas B.J."/>
            <person name="Majoros W.H."/>
            <person name="Farzad M."/>
            <person name="Carlton J.M."/>
            <person name="Smith R.K. Jr."/>
            <person name="Garg J."/>
            <person name="Pearlman R.E."/>
            <person name="Karrer K.M."/>
            <person name="Sun L."/>
            <person name="Manning G."/>
            <person name="Elde N.C."/>
            <person name="Turkewitz A.P."/>
            <person name="Asai D.J."/>
            <person name="Wilkes D.E."/>
            <person name="Wang Y."/>
            <person name="Cai H."/>
            <person name="Collins K."/>
            <person name="Stewart B.A."/>
            <person name="Lee S.R."/>
            <person name="Wilamowska K."/>
            <person name="Weinberg Z."/>
            <person name="Ruzzo W.L."/>
            <person name="Wloga D."/>
            <person name="Gaertig J."/>
            <person name="Frankel J."/>
            <person name="Tsao C.-C."/>
            <person name="Gorovsky M.A."/>
            <person name="Keeling P.J."/>
            <person name="Waller R.F."/>
            <person name="Patron N.J."/>
            <person name="Cherry J.M."/>
            <person name="Stover N.A."/>
            <person name="Krieger C.J."/>
            <person name="del Toro C."/>
            <person name="Ryder H.F."/>
            <person name="Williamson S.C."/>
            <person name="Barbeau R.A."/>
            <person name="Hamilton E.P."/>
            <person name="Orias E."/>
        </authorList>
    </citation>
    <scope>NUCLEOTIDE SEQUENCE [LARGE SCALE GENOMIC DNA]</scope>
    <source>
        <strain evidence="11">SB210</strain>
    </source>
</reference>
<feature type="transmembrane region" description="Helical" evidence="8">
    <location>
        <begin position="282"/>
        <end position="304"/>
    </location>
</feature>
<evidence type="ECO:0000256" key="7">
    <source>
        <dbReference type="ARBA" id="ARBA00023235"/>
    </source>
</evidence>
<evidence type="ECO:0000259" key="9">
    <source>
        <dbReference type="Pfam" id="PF01370"/>
    </source>
</evidence>
<dbReference type="Gene3D" id="3.90.25.10">
    <property type="entry name" value="UDP-galactose 4-epimerase, domain 1"/>
    <property type="match status" value="1"/>
</dbReference>
<dbReference type="EC" id="5.1.3.2" evidence="4"/>
<evidence type="ECO:0000256" key="3">
    <source>
        <dbReference type="ARBA" id="ARBA00004947"/>
    </source>
</evidence>
<keyword evidence="5" id="KW-0520">NAD</keyword>
<comment type="catalytic activity">
    <reaction evidence="1">
        <text>UDP-alpha-D-glucose = UDP-alpha-D-galactose</text>
        <dbReference type="Rhea" id="RHEA:22168"/>
        <dbReference type="ChEBI" id="CHEBI:58885"/>
        <dbReference type="ChEBI" id="CHEBI:66914"/>
        <dbReference type="EC" id="5.1.3.2"/>
    </reaction>
</comment>
<keyword evidence="11" id="KW-1185">Reference proteome</keyword>
<dbReference type="RefSeq" id="XP_001019689.2">
    <property type="nucleotide sequence ID" value="XM_001019689.2"/>
</dbReference>
<feature type="transmembrane region" description="Helical" evidence="8">
    <location>
        <begin position="316"/>
        <end position="333"/>
    </location>
</feature>
<keyword evidence="6" id="KW-0119">Carbohydrate metabolism</keyword>
<dbReference type="GeneID" id="7822959"/>
<dbReference type="OrthoDB" id="9402762at2759"/>
<dbReference type="InterPro" id="IPR001509">
    <property type="entry name" value="Epimerase_deHydtase"/>
</dbReference>
<dbReference type="PANTHER" id="PTHR43725:SF47">
    <property type="entry name" value="UDP-GLUCOSE 4-EPIMERASE"/>
    <property type="match status" value="1"/>
</dbReference>
<dbReference type="GO" id="GO:0006012">
    <property type="term" value="P:galactose metabolic process"/>
    <property type="evidence" value="ECO:0007669"/>
    <property type="project" value="UniProtKB-KW"/>
</dbReference>
<feature type="domain" description="NAD-dependent epimerase/dehydratase" evidence="9">
    <location>
        <begin position="11"/>
        <end position="213"/>
    </location>
</feature>
<dbReference type="GO" id="GO:0005829">
    <property type="term" value="C:cytosol"/>
    <property type="evidence" value="ECO:0007669"/>
    <property type="project" value="TreeGrafter"/>
</dbReference>
<keyword evidence="8" id="KW-0472">Membrane</keyword>
<evidence type="ECO:0000256" key="8">
    <source>
        <dbReference type="SAM" id="Phobius"/>
    </source>
</evidence>
<dbReference type="STRING" id="312017.I7MF73"/>
<dbReference type="AlphaFoldDB" id="I7MF73"/>
<keyword evidence="8" id="KW-0812">Transmembrane</keyword>
<name>I7MF73_TETTS</name>